<dbReference type="Proteomes" id="UP001359559">
    <property type="component" value="Unassembled WGS sequence"/>
</dbReference>
<name>A0AAN9PXY0_CLITE</name>
<comment type="caution">
    <text evidence="3">The sequence shown here is derived from an EMBL/GenBank/DDBJ whole genome shotgun (WGS) entry which is preliminary data.</text>
</comment>
<dbReference type="InterPro" id="IPR008700">
    <property type="entry name" value="TypeIII_avirulence_cleave"/>
</dbReference>
<evidence type="ECO:0000256" key="1">
    <source>
        <dbReference type="SAM" id="MobiDB-lite"/>
    </source>
</evidence>
<feature type="region of interest" description="Disordered" evidence="1">
    <location>
        <begin position="44"/>
        <end position="95"/>
    </location>
</feature>
<gene>
    <name evidence="3" type="ORF">RJT34_00255</name>
</gene>
<keyword evidence="4" id="KW-1185">Reference proteome</keyword>
<dbReference type="PANTHER" id="PTHR33882">
    <property type="entry name" value="PATHOGENIC TYPE III EFFECTOR AVIRULENCE FACTOR AVR AVRRPT-CLEAVAGE: CLEAVAGE SITE PROTEIN"/>
    <property type="match status" value="1"/>
</dbReference>
<evidence type="ECO:0000259" key="2">
    <source>
        <dbReference type="Pfam" id="PF05627"/>
    </source>
</evidence>
<sequence>MSVPQFGGWEHKAPGVPTDYSLVFNQARENKKTLKNDLTEVKRLSLGNDRGTPPIIKPGHRHGHDHGHSHGRAHGHGHGHDHSHDLEDISLMVRY</sequence>
<dbReference type="Pfam" id="PF05627">
    <property type="entry name" value="AvrRpt-cleavage"/>
    <property type="match status" value="1"/>
</dbReference>
<evidence type="ECO:0000313" key="3">
    <source>
        <dbReference type="EMBL" id="KAK7316640.1"/>
    </source>
</evidence>
<reference evidence="3 4" key="1">
    <citation type="submission" date="2024-01" db="EMBL/GenBank/DDBJ databases">
        <title>The genomes of 5 underutilized Papilionoideae crops provide insights into root nodulation and disease resistance.</title>
        <authorList>
            <person name="Yuan L."/>
        </authorList>
    </citation>
    <scope>NUCLEOTIDE SEQUENCE [LARGE SCALE GENOMIC DNA]</scope>
    <source>
        <strain evidence="3">LY-2023</strain>
        <tissue evidence="3">Leaf</tissue>
    </source>
</reference>
<accession>A0AAN9PXY0</accession>
<evidence type="ECO:0000313" key="4">
    <source>
        <dbReference type="Proteomes" id="UP001359559"/>
    </source>
</evidence>
<dbReference type="PANTHER" id="PTHR33882:SF9">
    <property type="entry name" value="PROTEIN 4 (RIN4) FAMILY PROTEIN, PUTATIVE-RELATED"/>
    <property type="match status" value="1"/>
</dbReference>
<dbReference type="AlphaFoldDB" id="A0AAN9PXY0"/>
<feature type="compositionally biased region" description="Basic residues" evidence="1">
    <location>
        <begin position="58"/>
        <end position="77"/>
    </location>
</feature>
<proteinExistence type="predicted"/>
<feature type="compositionally biased region" description="Basic and acidic residues" evidence="1">
    <location>
        <begin position="78"/>
        <end position="87"/>
    </location>
</feature>
<dbReference type="EMBL" id="JAYKXN010000001">
    <property type="protein sequence ID" value="KAK7316640.1"/>
    <property type="molecule type" value="Genomic_DNA"/>
</dbReference>
<feature type="domain" description="RIN4 pathogenic type III effector avirulence factor Avr cleavage site" evidence="2">
    <location>
        <begin position="2"/>
        <end position="32"/>
    </location>
</feature>
<protein>
    <recommendedName>
        <fullName evidence="2">RIN4 pathogenic type III effector avirulence factor Avr cleavage site domain-containing protein</fullName>
    </recommendedName>
</protein>
<organism evidence="3 4">
    <name type="scientific">Clitoria ternatea</name>
    <name type="common">Butterfly pea</name>
    <dbReference type="NCBI Taxonomy" id="43366"/>
    <lineage>
        <taxon>Eukaryota</taxon>
        <taxon>Viridiplantae</taxon>
        <taxon>Streptophyta</taxon>
        <taxon>Embryophyta</taxon>
        <taxon>Tracheophyta</taxon>
        <taxon>Spermatophyta</taxon>
        <taxon>Magnoliopsida</taxon>
        <taxon>eudicotyledons</taxon>
        <taxon>Gunneridae</taxon>
        <taxon>Pentapetalae</taxon>
        <taxon>rosids</taxon>
        <taxon>fabids</taxon>
        <taxon>Fabales</taxon>
        <taxon>Fabaceae</taxon>
        <taxon>Papilionoideae</taxon>
        <taxon>50 kb inversion clade</taxon>
        <taxon>NPAAA clade</taxon>
        <taxon>indigoferoid/millettioid clade</taxon>
        <taxon>Phaseoleae</taxon>
        <taxon>Clitoria</taxon>
    </lineage>
</organism>